<comment type="function">
    <text evidence="2">This protein is a component of the acetyl coenzyme A carboxylase complex; first, biotin carboxylase catalyzes the carboxylation of the carrier protein and then the transcarboxylase transfers the carboxyl group to form malonyl-CoA.</text>
</comment>
<reference evidence="14" key="1">
    <citation type="journal article" date="2021" name="PeerJ">
        <title>Extensive microbial diversity within the chicken gut microbiome revealed by metagenomics and culture.</title>
        <authorList>
            <person name="Gilroy R."/>
            <person name="Ravi A."/>
            <person name="Getino M."/>
            <person name="Pursley I."/>
            <person name="Horton D.L."/>
            <person name="Alikhan N.F."/>
            <person name="Baker D."/>
            <person name="Gharbi K."/>
            <person name="Hall N."/>
            <person name="Watson M."/>
            <person name="Adriaenssens E.M."/>
            <person name="Foster-Nyarko E."/>
            <person name="Jarju S."/>
            <person name="Secka A."/>
            <person name="Antonio M."/>
            <person name="Oren A."/>
            <person name="Chaudhuri R.R."/>
            <person name="La Ragione R."/>
            <person name="Hildebrand F."/>
            <person name="Pallen M.J."/>
        </authorList>
    </citation>
    <scope>NUCLEOTIDE SEQUENCE</scope>
    <source>
        <strain evidence="14">ChiHjej13B12-4958</strain>
    </source>
</reference>
<dbReference type="PROSITE" id="PS00188">
    <property type="entry name" value="BIOTIN"/>
    <property type="match status" value="1"/>
</dbReference>
<dbReference type="GO" id="GO:0046872">
    <property type="term" value="F:metal ion binding"/>
    <property type="evidence" value="ECO:0007669"/>
    <property type="project" value="InterPro"/>
</dbReference>
<dbReference type="SUPFAM" id="SSF52440">
    <property type="entry name" value="PreATP-grasp domain"/>
    <property type="match status" value="1"/>
</dbReference>
<dbReference type="Pfam" id="PF02786">
    <property type="entry name" value="CPSase_L_D2"/>
    <property type="match status" value="1"/>
</dbReference>
<evidence type="ECO:0000256" key="5">
    <source>
        <dbReference type="ARBA" id="ARBA00022741"/>
    </source>
</evidence>
<dbReference type="InterPro" id="IPR011054">
    <property type="entry name" value="Rudment_hybrid_motif"/>
</dbReference>
<dbReference type="Gene3D" id="3.30.470.20">
    <property type="entry name" value="ATP-grasp fold, B domain"/>
    <property type="match status" value="1"/>
</dbReference>
<comment type="cofactor">
    <cofactor evidence="1">
        <name>biotin</name>
        <dbReference type="ChEBI" id="CHEBI:57586"/>
    </cofactor>
</comment>
<dbReference type="PANTHER" id="PTHR48095:SF2">
    <property type="entry name" value="BIOTIN CARBOXYLASE, CHLOROPLASTIC"/>
    <property type="match status" value="1"/>
</dbReference>
<dbReference type="PROSITE" id="PS50979">
    <property type="entry name" value="BC"/>
    <property type="match status" value="1"/>
</dbReference>
<dbReference type="InterPro" id="IPR011761">
    <property type="entry name" value="ATP-grasp"/>
</dbReference>
<dbReference type="PROSITE" id="PS50975">
    <property type="entry name" value="ATP_GRASP"/>
    <property type="match status" value="1"/>
</dbReference>
<dbReference type="GO" id="GO:0005524">
    <property type="term" value="F:ATP binding"/>
    <property type="evidence" value="ECO:0007669"/>
    <property type="project" value="UniProtKB-UniRule"/>
</dbReference>
<evidence type="ECO:0000256" key="4">
    <source>
        <dbReference type="ARBA" id="ARBA00022598"/>
    </source>
</evidence>
<feature type="domain" description="ATP-grasp" evidence="12">
    <location>
        <begin position="125"/>
        <end position="325"/>
    </location>
</feature>
<dbReference type="CDD" id="cd06850">
    <property type="entry name" value="biotinyl_domain"/>
    <property type="match status" value="1"/>
</dbReference>
<dbReference type="AlphaFoldDB" id="A0A9D2TQ24"/>
<gene>
    <name evidence="14" type="ORF">H9751_03605</name>
</gene>
<dbReference type="InterPro" id="IPR016185">
    <property type="entry name" value="PreATP-grasp_dom_sf"/>
</dbReference>
<evidence type="ECO:0000256" key="2">
    <source>
        <dbReference type="ARBA" id="ARBA00003761"/>
    </source>
</evidence>
<feature type="domain" description="Lipoyl-binding" evidence="11">
    <location>
        <begin position="560"/>
        <end position="639"/>
    </location>
</feature>
<dbReference type="Proteomes" id="UP000823858">
    <property type="component" value="Unassembled WGS sequence"/>
</dbReference>
<dbReference type="FunFam" id="3.40.50.20:FF:000010">
    <property type="entry name" value="Propionyl-CoA carboxylase subunit alpha"/>
    <property type="match status" value="1"/>
</dbReference>
<dbReference type="InterPro" id="IPR051602">
    <property type="entry name" value="ACC_Biotin_Carboxylase"/>
</dbReference>
<feature type="domain" description="Biotin carboxylation" evidence="13">
    <location>
        <begin position="6"/>
        <end position="464"/>
    </location>
</feature>
<name>A0A9D2TQ24_9CORY</name>
<evidence type="ECO:0000256" key="3">
    <source>
        <dbReference type="ARBA" id="ARBA00013263"/>
    </source>
</evidence>
<evidence type="ECO:0000256" key="7">
    <source>
        <dbReference type="ARBA" id="ARBA00023267"/>
    </source>
</evidence>
<keyword evidence="6 9" id="KW-0067">ATP-binding</keyword>
<dbReference type="InterPro" id="IPR005482">
    <property type="entry name" value="Biotin_COase_C"/>
</dbReference>
<keyword evidence="7" id="KW-0092">Biotin</keyword>
<protein>
    <recommendedName>
        <fullName evidence="3">biotin carboxylase</fullName>
        <ecNumber evidence="3">6.3.4.14</ecNumber>
    </recommendedName>
</protein>
<dbReference type="GO" id="GO:0004075">
    <property type="term" value="F:biotin carboxylase activity"/>
    <property type="evidence" value="ECO:0007669"/>
    <property type="project" value="UniProtKB-EC"/>
</dbReference>
<dbReference type="Pfam" id="PF00364">
    <property type="entry name" value="Biotin_lipoyl"/>
    <property type="match status" value="1"/>
</dbReference>
<dbReference type="InterPro" id="IPR001882">
    <property type="entry name" value="Biotin_BS"/>
</dbReference>
<dbReference type="EC" id="6.3.4.14" evidence="3"/>
<evidence type="ECO:0000313" key="15">
    <source>
        <dbReference type="Proteomes" id="UP000823858"/>
    </source>
</evidence>
<evidence type="ECO:0000259" key="12">
    <source>
        <dbReference type="PROSITE" id="PS50975"/>
    </source>
</evidence>
<feature type="region of interest" description="Disordered" evidence="10">
    <location>
        <begin position="533"/>
        <end position="575"/>
    </location>
</feature>
<dbReference type="Pfam" id="PF02785">
    <property type="entry name" value="Biotin_carb_C"/>
    <property type="match status" value="1"/>
</dbReference>
<evidence type="ECO:0000256" key="9">
    <source>
        <dbReference type="PROSITE-ProRule" id="PRU00409"/>
    </source>
</evidence>
<comment type="catalytic activity">
    <reaction evidence="8">
        <text>N(6)-biotinyl-L-lysyl-[protein] + hydrogencarbonate + ATP = N(6)-carboxybiotinyl-L-lysyl-[protein] + ADP + phosphate + H(+)</text>
        <dbReference type="Rhea" id="RHEA:13501"/>
        <dbReference type="Rhea" id="RHEA-COMP:10505"/>
        <dbReference type="Rhea" id="RHEA-COMP:10506"/>
        <dbReference type="ChEBI" id="CHEBI:15378"/>
        <dbReference type="ChEBI" id="CHEBI:17544"/>
        <dbReference type="ChEBI" id="CHEBI:30616"/>
        <dbReference type="ChEBI" id="CHEBI:43474"/>
        <dbReference type="ChEBI" id="CHEBI:83144"/>
        <dbReference type="ChEBI" id="CHEBI:83145"/>
        <dbReference type="ChEBI" id="CHEBI:456216"/>
        <dbReference type="EC" id="6.3.4.14"/>
    </reaction>
    <physiologicalReaction direction="left-to-right" evidence="8">
        <dbReference type="Rhea" id="RHEA:13502"/>
    </physiologicalReaction>
</comment>
<feature type="compositionally biased region" description="Low complexity" evidence="10">
    <location>
        <begin position="545"/>
        <end position="573"/>
    </location>
</feature>
<evidence type="ECO:0000259" key="13">
    <source>
        <dbReference type="PROSITE" id="PS50979"/>
    </source>
</evidence>
<dbReference type="EMBL" id="DWVP01000005">
    <property type="protein sequence ID" value="HJC84629.1"/>
    <property type="molecule type" value="Genomic_DNA"/>
</dbReference>
<evidence type="ECO:0000256" key="8">
    <source>
        <dbReference type="ARBA" id="ARBA00048501"/>
    </source>
</evidence>
<proteinExistence type="predicted"/>
<dbReference type="SUPFAM" id="SSF51246">
    <property type="entry name" value="Rudiment single hybrid motif"/>
    <property type="match status" value="1"/>
</dbReference>
<evidence type="ECO:0000256" key="6">
    <source>
        <dbReference type="ARBA" id="ARBA00022840"/>
    </source>
</evidence>
<feature type="compositionally biased region" description="Gly residues" evidence="10">
    <location>
        <begin position="533"/>
        <end position="544"/>
    </location>
</feature>
<dbReference type="SUPFAM" id="SSF51230">
    <property type="entry name" value="Single hybrid motif"/>
    <property type="match status" value="1"/>
</dbReference>
<sequence>MNTATTAKTVLIANRGEIAVRIARAARDLGIRSVAVYSEPDNGALHTSVADEAYALPGSTGSQTYMNIPALLDIAARVGADYVHPGYGFLSENADFARAVADAGLTWIGPTPGSIETLGDKMAARQLAESVGAPLAPGTSEPLTSWEQAHAFAAEHGLPVVIKAAFGGGGRGLKIVTKDDGLEAIEDAFHSAGREAGEAFGRTECFVEKFLETPRHVEAQVLADTHGNVSVVGLRDCSTQRRFQKLVEEAPAPFLTESQTEEITEGARSICAAAGYVGAGTVEFIVAADGTVSFLEVNTRVQVEHPVTEETSGVDIVAEQFRIAAGEPLSWVAQDAPDAQDAPLDPMPRGHAIEFRINAEDVANGFVPCPGTVTEFRVPTGPGIRVDAGVVSGSTVPGFYDSMLGKLIVWGPTRAVALSRARAALDEFVISGVRTVLPFHRSILTEPAFTAVPVDGGPASSDSFGMYTDWVDTCWSASSALGAAVCSGGSGDTRDGGGTGDVEEVYTERTEITVEIDGQLHRVGIPTGALGASGAGQAGAGGPATGDAGTSDTTGDAGASDTAGTSADDSGSAVTSPFAGTVVEWKAADGGQVNKGDTVVIIEAMKMERAIPAPADGVLHISVPAGGNATRGAMLGTVE</sequence>
<organism evidence="14 15">
    <name type="scientific">Candidatus Corynebacterium faecigallinarum</name>
    <dbReference type="NCBI Taxonomy" id="2838528"/>
    <lineage>
        <taxon>Bacteria</taxon>
        <taxon>Bacillati</taxon>
        <taxon>Actinomycetota</taxon>
        <taxon>Actinomycetes</taxon>
        <taxon>Mycobacteriales</taxon>
        <taxon>Corynebacteriaceae</taxon>
        <taxon>Corynebacterium</taxon>
    </lineage>
</organism>
<dbReference type="Pfam" id="PF00289">
    <property type="entry name" value="Biotin_carb_N"/>
    <property type="match status" value="1"/>
</dbReference>
<dbReference type="InterPro" id="IPR005479">
    <property type="entry name" value="CPAse_ATP-bd"/>
</dbReference>
<evidence type="ECO:0000256" key="1">
    <source>
        <dbReference type="ARBA" id="ARBA00001953"/>
    </source>
</evidence>
<dbReference type="PANTHER" id="PTHR48095">
    <property type="entry name" value="PYRUVATE CARBOXYLASE SUBUNIT A"/>
    <property type="match status" value="1"/>
</dbReference>
<dbReference type="InterPro" id="IPR011764">
    <property type="entry name" value="Biotin_carboxylation_dom"/>
</dbReference>
<dbReference type="SUPFAM" id="SSF56059">
    <property type="entry name" value="Glutathione synthetase ATP-binding domain-like"/>
    <property type="match status" value="1"/>
</dbReference>
<keyword evidence="5 9" id="KW-0547">Nucleotide-binding</keyword>
<evidence type="ECO:0000259" key="11">
    <source>
        <dbReference type="PROSITE" id="PS50968"/>
    </source>
</evidence>
<comment type="caution">
    <text evidence="14">The sequence shown here is derived from an EMBL/GenBank/DDBJ whole genome shotgun (WGS) entry which is preliminary data.</text>
</comment>
<accession>A0A9D2TQ24</accession>
<dbReference type="PROSITE" id="PS50968">
    <property type="entry name" value="BIOTINYL_LIPOYL"/>
    <property type="match status" value="1"/>
</dbReference>
<dbReference type="InterPro" id="IPR011053">
    <property type="entry name" value="Single_hybrid_motif"/>
</dbReference>
<evidence type="ECO:0000256" key="10">
    <source>
        <dbReference type="SAM" id="MobiDB-lite"/>
    </source>
</evidence>
<evidence type="ECO:0000313" key="14">
    <source>
        <dbReference type="EMBL" id="HJC84629.1"/>
    </source>
</evidence>
<dbReference type="InterPro" id="IPR005481">
    <property type="entry name" value="BC-like_N"/>
</dbReference>
<dbReference type="SMART" id="SM00878">
    <property type="entry name" value="Biotin_carb_C"/>
    <property type="match status" value="1"/>
</dbReference>
<dbReference type="Gene3D" id="2.40.50.100">
    <property type="match status" value="1"/>
</dbReference>
<dbReference type="InterPro" id="IPR000089">
    <property type="entry name" value="Biotin_lipoyl"/>
</dbReference>
<keyword evidence="4" id="KW-0436">Ligase</keyword>
<dbReference type="PROSITE" id="PS00867">
    <property type="entry name" value="CPSASE_2"/>
    <property type="match status" value="1"/>
</dbReference>
<reference evidence="14" key="2">
    <citation type="submission" date="2021-04" db="EMBL/GenBank/DDBJ databases">
        <authorList>
            <person name="Gilroy R."/>
        </authorList>
    </citation>
    <scope>NUCLEOTIDE SEQUENCE</scope>
    <source>
        <strain evidence="14">ChiHjej13B12-4958</strain>
    </source>
</reference>